<keyword evidence="8" id="KW-0442">Lipid degradation</keyword>
<dbReference type="SUPFAM" id="SSF53474">
    <property type="entry name" value="alpha/beta-Hydrolases"/>
    <property type="match status" value="1"/>
</dbReference>
<dbReference type="OrthoDB" id="8182981at2759"/>
<evidence type="ECO:0000259" key="21">
    <source>
        <dbReference type="Pfam" id="PF10613"/>
    </source>
</evidence>
<feature type="domain" description="Partial AB-hydrolase lipase" evidence="20">
    <location>
        <begin position="595"/>
        <end position="653"/>
    </location>
</feature>
<evidence type="ECO:0000256" key="3">
    <source>
        <dbReference type="ARBA" id="ARBA00010701"/>
    </source>
</evidence>
<evidence type="ECO:0000256" key="8">
    <source>
        <dbReference type="ARBA" id="ARBA00022963"/>
    </source>
</evidence>
<keyword evidence="11" id="KW-0443">Lipid metabolism</keyword>
<evidence type="ECO:0000256" key="11">
    <source>
        <dbReference type="ARBA" id="ARBA00023098"/>
    </source>
</evidence>
<reference evidence="23" key="1">
    <citation type="submission" date="2020-01" db="EMBL/GenBank/DDBJ databases">
        <title>Draft genome sequence of the Termite Coptotermes fromosanus.</title>
        <authorList>
            <person name="Itakura S."/>
            <person name="Yosikawa Y."/>
            <person name="Umezawa K."/>
        </authorList>
    </citation>
    <scope>NUCLEOTIDE SEQUENCE [LARGE SCALE GENOMIC DNA]</scope>
</reference>
<dbReference type="GO" id="GO:0016020">
    <property type="term" value="C:membrane"/>
    <property type="evidence" value="ECO:0007669"/>
    <property type="project" value="UniProtKB-SubCell"/>
</dbReference>
<dbReference type="InterPro" id="IPR001320">
    <property type="entry name" value="Iontro_rcpt_C"/>
</dbReference>
<comment type="subcellular location">
    <subcellularLocation>
        <location evidence="1">Membrane</location>
        <topology evidence="1">Multi-pass membrane protein</topology>
    </subcellularLocation>
</comment>
<dbReference type="Gene3D" id="3.40.190.10">
    <property type="entry name" value="Periplasmic binding protein-like II"/>
    <property type="match status" value="1"/>
</dbReference>
<dbReference type="GO" id="GO:0015276">
    <property type="term" value="F:ligand-gated monoatomic ion channel activity"/>
    <property type="evidence" value="ECO:0007669"/>
    <property type="project" value="InterPro"/>
</dbReference>
<comment type="similarity">
    <text evidence="3">Belongs to the AB hydrolase superfamily. Lipase family.</text>
</comment>
<comment type="similarity">
    <text evidence="2">Belongs to the glutamate-gated ion channel (TC 1.A.10.1) family.</text>
</comment>
<evidence type="ECO:0000256" key="2">
    <source>
        <dbReference type="ARBA" id="ARBA00008685"/>
    </source>
</evidence>
<evidence type="ECO:0000256" key="4">
    <source>
        <dbReference type="ARBA" id="ARBA00022448"/>
    </source>
</evidence>
<keyword evidence="13" id="KW-0675">Receptor</keyword>
<evidence type="ECO:0000256" key="18">
    <source>
        <dbReference type="SAM" id="SignalP"/>
    </source>
</evidence>
<comment type="caution">
    <text evidence="22">The sequence shown here is derived from an EMBL/GenBank/DDBJ whole genome shotgun (WGS) entry which is preliminary data.</text>
</comment>
<evidence type="ECO:0000256" key="7">
    <source>
        <dbReference type="ARBA" id="ARBA00022801"/>
    </source>
</evidence>
<evidence type="ECO:0000256" key="5">
    <source>
        <dbReference type="ARBA" id="ARBA00022692"/>
    </source>
</evidence>
<dbReference type="Pfam" id="PF00060">
    <property type="entry name" value="Lig_chan"/>
    <property type="match status" value="1"/>
</dbReference>
<keyword evidence="15" id="KW-1071">Ligand-gated ion channel</keyword>
<evidence type="ECO:0000256" key="15">
    <source>
        <dbReference type="ARBA" id="ARBA00023286"/>
    </source>
</evidence>
<dbReference type="InterPro" id="IPR019594">
    <property type="entry name" value="Glu/Gly-bd"/>
</dbReference>
<evidence type="ECO:0000256" key="1">
    <source>
        <dbReference type="ARBA" id="ARBA00004141"/>
    </source>
</evidence>
<feature type="transmembrane region" description="Helical" evidence="17">
    <location>
        <begin position="359"/>
        <end position="378"/>
    </location>
</feature>
<feature type="chain" id="PRO_5026991528" description="Ionotropic glutamate receptor C-terminal domain-containing protein" evidence="18">
    <location>
        <begin position="25"/>
        <end position="958"/>
    </location>
</feature>
<evidence type="ECO:0008006" key="24">
    <source>
        <dbReference type="Google" id="ProtNLM"/>
    </source>
</evidence>
<keyword evidence="5 17" id="KW-0812">Transmembrane</keyword>
<keyword evidence="10" id="KW-0406">Ion transport</keyword>
<evidence type="ECO:0000313" key="22">
    <source>
        <dbReference type="EMBL" id="GFG37650.1"/>
    </source>
</evidence>
<evidence type="ECO:0000259" key="19">
    <source>
        <dbReference type="Pfam" id="PF00060"/>
    </source>
</evidence>
<dbReference type="InterPro" id="IPR029058">
    <property type="entry name" value="AB_hydrolase_fold"/>
</dbReference>
<keyword evidence="9 17" id="KW-1133">Transmembrane helix</keyword>
<keyword evidence="23" id="KW-1185">Reference proteome</keyword>
<evidence type="ECO:0000256" key="10">
    <source>
        <dbReference type="ARBA" id="ARBA00023065"/>
    </source>
</evidence>
<dbReference type="PANTHER" id="PTHR11005">
    <property type="entry name" value="LYSOSOMAL ACID LIPASE-RELATED"/>
    <property type="match status" value="1"/>
</dbReference>
<keyword evidence="14" id="KW-0325">Glycoprotein</keyword>
<proteinExistence type="inferred from homology"/>
<dbReference type="InParanoid" id="A0A6L2Q174"/>
<evidence type="ECO:0000256" key="16">
    <source>
        <dbReference type="ARBA" id="ARBA00023303"/>
    </source>
</evidence>
<evidence type="ECO:0000259" key="20">
    <source>
        <dbReference type="Pfam" id="PF04083"/>
    </source>
</evidence>
<evidence type="ECO:0000256" key="6">
    <source>
        <dbReference type="ARBA" id="ARBA00022729"/>
    </source>
</evidence>
<keyword evidence="4" id="KW-0813">Transport</keyword>
<feature type="domain" description="Ionotropic glutamate receptor C-terminal" evidence="19">
    <location>
        <begin position="357"/>
        <end position="509"/>
    </location>
</feature>
<dbReference type="Proteomes" id="UP000502823">
    <property type="component" value="Unassembled WGS sequence"/>
</dbReference>
<name>A0A6L2Q174_COPFO</name>
<evidence type="ECO:0000256" key="17">
    <source>
        <dbReference type="SAM" id="Phobius"/>
    </source>
</evidence>
<evidence type="ECO:0000256" key="14">
    <source>
        <dbReference type="ARBA" id="ARBA00023180"/>
    </source>
</evidence>
<dbReference type="AlphaFoldDB" id="A0A6L2Q174"/>
<keyword evidence="6 18" id="KW-0732">Signal</keyword>
<dbReference type="SUPFAM" id="SSF53850">
    <property type="entry name" value="Periplasmic binding protein-like II"/>
    <property type="match status" value="1"/>
</dbReference>
<feature type="transmembrane region" description="Helical" evidence="17">
    <location>
        <begin position="434"/>
        <end position="456"/>
    </location>
</feature>
<sequence>MLRNTIITSVLVVLCALAINAVSCIRLEGPNDDIFGITGKMAREIAIRYFSSFRCIFVVAENHSVNNEENVADSIPGNIGSYKIYIDTRAEMCNITEKLMLVAMDEKCLGIIVQVADPVLMVSAVSKLSKRSQTPANRRLLFLPPDSPSAAIRTQYSRAVDDVLKMREMNFFPDLVIARFQAPERIELVTHKFTGGSTYKEKETMDIWTKRGQYGFLHSADLYPDKVSNLMGKRLTMATFTYRPYSIVDLNANPPVLDGTEMRIALEFCKKLNATLDVIVDAENEWGEIYENYTGNGILGNVVEDKADFGYGAIYLWDYEHHYVDYSHPYIRTGITCVAPRPHLLAGWLTPVLPFTVTSWAAVATSVFAAALSLFVIIKATERFPSTGTSVQAGAKRYASLWDCAFSALGLLVLQTPPDERRPTRLVGPTRHVLVWLTIMFLLITTSYGSGLASILTVPRFGPPIDTVPDLAASNMPWAATHPAWIFSLREGRDPLTVHILSQFRIMKNEESKKHSFMGDTAFSIERLPAGHYAIGDYITEEAAATKLRLMKQDLYYEFVPTVLRKGSPFLPSLNRLIHHLLDSGLMLKWEQQPQLIQKYGYPVEEHIVQTEDGYLLTHFRIPHGRAGASAGRRSPVILQHGVFSASDTWILMGQEQSLGFMLADAGYDVWLTNTRGNRHSRKHVTLSPDCASFWNFTWHEMGYYDIPATIDYIMAITGEKVYYIGHSMGTTVLFVMTSTRPEYNAKLRLAFALAPAAFLWKPSHQFLKAVIPSSKRIANTLEEAHVWELLPYRKEFAALASFLCCDGSPTQHLCVDAYFLAYGDDSERLNKTLLPVYIAHLLAGGSTKTVVHYAQIIRSGKFQEFDYGPMKNREHYGKSEPPDYNVKNITVPISLYYGTGDLVINPEGVQYLADQLPHLVALVRLQPPKFNHIDFVLANDAKPLIFDHILKLMTVYR</sequence>
<dbReference type="Gene3D" id="1.10.287.70">
    <property type="match status" value="1"/>
</dbReference>
<feature type="signal peptide" evidence="18">
    <location>
        <begin position="1"/>
        <end position="24"/>
    </location>
</feature>
<evidence type="ECO:0000256" key="9">
    <source>
        <dbReference type="ARBA" id="ARBA00022989"/>
    </source>
</evidence>
<dbReference type="GO" id="GO:0016787">
    <property type="term" value="F:hydrolase activity"/>
    <property type="evidence" value="ECO:0007669"/>
    <property type="project" value="UniProtKB-KW"/>
</dbReference>
<accession>A0A6L2Q174</accession>
<keyword evidence="16" id="KW-0407">Ion channel</keyword>
<protein>
    <recommendedName>
        <fullName evidence="24">Ionotropic glutamate receptor C-terminal domain-containing protein</fullName>
    </recommendedName>
</protein>
<evidence type="ECO:0000256" key="13">
    <source>
        <dbReference type="ARBA" id="ARBA00023170"/>
    </source>
</evidence>
<dbReference type="FunFam" id="3.40.50.1820:FF:000021">
    <property type="entry name" value="Lipase"/>
    <property type="match status" value="1"/>
</dbReference>
<dbReference type="Pfam" id="PF04083">
    <property type="entry name" value="Abhydro_lipase"/>
    <property type="match status" value="1"/>
</dbReference>
<dbReference type="Pfam" id="PF10613">
    <property type="entry name" value="Lig_chan-Glu_bd"/>
    <property type="match status" value="1"/>
</dbReference>
<organism evidence="22 23">
    <name type="scientific">Coptotermes formosanus</name>
    <name type="common">Formosan subterranean termite</name>
    <dbReference type="NCBI Taxonomy" id="36987"/>
    <lineage>
        <taxon>Eukaryota</taxon>
        <taxon>Metazoa</taxon>
        <taxon>Ecdysozoa</taxon>
        <taxon>Arthropoda</taxon>
        <taxon>Hexapoda</taxon>
        <taxon>Insecta</taxon>
        <taxon>Pterygota</taxon>
        <taxon>Neoptera</taxon>
        <taxon>Polyneoptera</taxon>
        <taxon>Dictyoptera</taxon>
        <taxon>Blattodea</taxon>
        <taxon>Blattoidea</taxon>
        <taxon>Termitoidae</taxon>
        <taxon>Rhinotermitidae</taxon>
        <taxon>Coptotermes</taxon>
    </lineage>
</organism>
<dbReference type="Gene3D" id="3.40.50.1820">
    <property type="entry name" value="alpha/beta hydrolase"/>
    <property type="match status" value="1"/>
</dbReference>
<gene>
    <name evidence="22" type="ORF">Cfor_02013</name>
</gene>
<keyword evidence="7" id="KW-0378">Hydrolase</keyword>
<dbReference type="GO" id="GO:0016042">
    <property type="term" value="P:lipid catabolic process"/>
    <property type="evidence" value="ECO:0007669"/>
    <property type="project" value="UniProtKB-KW"/>
</dbReference>
<dbReference type="FunCoup" id="A0A6L2Q174">
    <property type="interactions" value="18"/>
</dbReference>
<keyword evidence="12 17" id="KW-0472">Membrane</keyword>
<evidence type="ECO:0000313" key="23">
    <source>
        <dbReference type="Proteomes" id="UP000502823"/>
    </source>
</evidence>
<dbReference type="InterPro" id="IPR006693">
    <property type="entry name" value="AB_hydrolase_lipase"/>
</dbReference>
<feature type="domain" description="Ionotropic glutamate receptor L-glutamate and glycine-binding" evidence="21">
    <location>
        <begin position="235"/>
        <end position="342"/>
    </location>
</feature>
<evidence type="ECO:0000256" key="12">
    <source>
        <dbReference type="ARBA" id="ARBA00023136"/>
    </source>
</evidence>
<dbReference type="EMBL" id="BLKM01000708">
    <property type="protein sequence ID" value="GFG37650.1"/>
    <property type="molecule type" value="Genomic_DNA"/>
</dbReference>